<comment type="similarity">
    <text evidence="2 8">Belongs to the membrane magnesium transporter (TC 1.A.67) family.</text>
</comment>
<evidence type="ECO:0000313" key="10">
    <source>
        <dbReference type="Proteomes" id="UP001367676"/>
    </source>
</evidence>
<dbReference type="GO" id="GO:0000139">
    <property type="term" value="C:Golgi membrane"/>
    <property type="evidence" value="ECO:0007669"/>
    <property type="project" value="UniProtKB-SubCell"/>
</dbReference>
<dbReference type="Pfam" id="PF10270">
    <property type="entry name" value="MMgT"/>
    <property type="match status" value="1"/>
</dbReference>
<keyword evidence="7 8" id="KW-0472">Membrane</keyword>
<evidence type="ECO:0000256" key="7">
    <source>
        <dbReference type="ARBA" id="ARBA00023136"/>
    </source>
</evidence>
<evidence type="ECO:0000256" key="1">
    <source>
        <dbReference type="ARBA" id="ARBA00004477"/>
    </source>
</evidence>
<keyword evidence="10" id="KW-1185">Reference proteome</keyword>
<name>A0AAN9Y5G8_9HEMI</name>
<evidence type="ECO:0000256" key="3">
    <source>
        <dbReference type="ARBA" id="ARBA00011276"/>
    </source>
</evidence>
<comment type="caution">
    <text evidence="9">The sequence shown here is derived from an EMBL/GenBank/DDBJ whole genome shotgun (WGS) entry which is preliminary data.</text>
</comment>
<keyword evidence="8" id="KW-0967">Endosome</keyword>
<evidence type="ECO:0000313" key="9">
    <source>
        <dbReference type="EMBL" id="KAK7590940.1"/>
    </source>
</evidence>
<comment type="subcellular location">
    <subcellularLocation>
        <location evidence="1">Endoplasmic reticulum membrane</location>
        <topology evidence="1">Multi-pass membrane protein</topology>
    </subcellularLocation>
    <subcellularLocation>
        <location evidence="8">Golgi apparatus membrane</location>
        <topology evidence="8">Multi-pass membrane protein</topology>
    </subcellularLocation>
    <subcellularLocation>
        <location evidence="8">Early endosome membrane</location>
        <topology evidence="8">Multi-pass membrane protein</topology>
    </subcellularLocation>
</comment>
<dbReference type="GO" id="GO:0022890">
    <property type="term" value="F:inorganic cation transmembrane transporter activity"/>
    <property type="evidence" value="ECO:0007669"/>
    <property type="project" value="TreeGrafter"/>
</dbReference>
<reference evidence="9 10" key="1">
    <citation type="submission" date="2024-03" db="EMBL/GenBank/DDBJ databases">
        <title>Adaptation during the transition from Ophiocordyceps entomopathogen to insect associate is accompanied by gene loss and intensified selection.</title>
        <authorList>
            <person name="Ward C.M."/>
            <person name="Onetto C.A."/>
            <person name="Borneman A.R."/>
        </authorList>
    </citation>
    <scope>NUCLEOTIDE SEQUENCE [LARGE SCALE GENOMIC DNA]</scope>
    <source>
        <strain evidence="9">AWRI1</strain>
        <tissue evidence="9">Single Adult Female</tissue>
    </source>
</reference>
<evidence type="ECO:0000256" key="2">
    <source>
        <dbReference type="ARBA" id="ARBA00006109"/>
    </source>
</evidence>
<dbReference type="PANTHER" id="PTHR21181:SF7">
    <property type="entry name" value="ER MEMBRANE PROTEIN COMPLEX SUBUNIT 5"/>
    <property type="match status" value="1"/>
</dbReference>
<keyword evidence="8" id="KW-0460">Magnesium</keyword>
<dbReference type="Proteomes" id="UP001367676">
    <property type="component" value="Unassembled WGS sequence"/>
</dbReference>
<feature type="transmembrane region" description="Helical" evidence="8">
    <location>
        <begin position="41"/>
        <end position="61"/>
    </location>
</feature>
<sequence>MSRSFYRNLTILGLLSLCHTAYSSAKYRSYLRLKEQETGTLPLDIIIQAVVSLIVTMIGIINTAGEFKEISATKSLERKSWETLRNIPSFYIFNHRGQALSPLYEEQSGAS</sequence>
<comment type="subunit">
    <text evidence="3">Component of the ER membrane protein complex (EMC).</text>
</comment>
<evidence type="ECO:0000256" key="8">
    <source>
        <dbReference type="RuleBase" id="RU367002"/>
    </source>
</evidence>
<evidence type="ECO:0000256" key="6">
    <source>
        <dbReference type="ARBA" id="ARBA00022989"/>
    </source>
</evidence>
<accession>A0AAN9Y5G8</accession>
<keyword evidence="5 8" id="KW-0256">Endoplasmic reticulum</keyword>
<organism evidence="9 10">
    <name type="scientific">Parthenolecanium corni</name>
    <dbReference type="NCBI Taxonomy" id="536013"/>
    <lineage>
        <taxon>Eukaryota</taxon>
        <taxon>Metazoa</taxon>
        <taxon>Ecdysozoa</taxon>
        <taxon>Arthropoda</taxon>
        <taxon>Hexapoda</taxon>
        <taxon>Insecta</taxon>
        <taxon>Pterygota</taxon>
        <taxon>Neoptera</taxon>
        <taxon>Paraneoptera</taxon>
        <taxon>Hemiptera</taxon>
        <taxon>Sternorrhyncha</taxon>
        <taxon>Coccoidea</taxon>
        <taxon>Coccidae</taxon>
        <taxon>Parthenolecanium</taxon>
    </lineage>
</organism>
<dbReference type="EMBL" id="JBBCAQ010000022">
    <property type="protein sequence ID" value="KAK7590940.1"/>
    <property type="molecule type" value="Genomic_DNA"/>
</dbReference>
<dbReference type="GO" id="GO:0072546">
    <property type="term" value="C:EMC complex"/>
    <property type="evidence" value="ECO:0007669"/>
    <property type="project" value="UniProtKB-UniRule"/>
</dbReference>
<proteinExistence type="inferred from homology"/>
<keyword evidence="4 8" id="KW-0812">Transmembrane</keyword>
<dbReference type="InterPro" id="IPR018937">
    <property type="entry name" value="MMgT"/>
</dbReference>
<evidence type="ECO:0000256" key="5">
    <source>
        <dbReference type="ARBA" id="ARBA00022824"/>
    </source>
</evidence>
<gene>
    <name evidence="9" type="ORF">V9T40_002553</name>
</gene>
<comment type="caution">
    <text evidence="8">Lacks conserved residue(s) required for the propagation of feature annotation.</text>
</comment>
<dbReference type="GO" id="GO:0005886">
    <property type="term" value="C:plasma membrane"/>
    <property type="evidence" value="ECO:0007669"/>
    <property type="project" value="TreeGrafter"/>
</dbReference>
<dbReference type="PANTHER" id="PTHR21181">
    <property type="match status" value="1"/>
</dbReference>
<protein>
    <recommendedName>
        <fullName evidence="8">Membrane magnesium transporter</fullName>
    </recommendedName>
</protein>
<dbReference type="GO" id="GO:0031901">
    <property type="term" value="C:early endosome membrane"/>
    <property type="evidence" value="ECO:0007669"/>
    <property type="project" value="UniProtKB-SubCell"/>
</dbReference>
<keyword evidence="8" id="KW-0813">Transport</keyword>
<keyword evidence="8" id="KW-0333">Golgi apparatus</keyword>
<evidence type="ECO:0000256" key="4">
    <source>
        <dbReference type="ARBA" id="ARBA00022692"/>
    </source>
</evidence>
<comment type="function">
    <text evidence="8">Part of the endoplasmic reticulum membrane protein complex (EMC) that enables the energy-independent insertion into endoplasmic reticulum membranes of newly synthesized membrane proteins. May be involved in Mg(2+) transport.</text>
</comment>
<keyword evidence="6 8" id="KW-1133">Transmembrane helix</keyword>
<dbReference type="AlphaFoldDB" id="A0AAN9Y5G8"/>